<dbReference type="InterPro" id="IPR009078">
    <property type="entry name" value="Ferritin-like_SF"/>
</dbReference>
<keyword evidence="8" id="KW-0560">Oxidoreductase</keyword>
<evidence type="ECO:0000256" key="10">
    <source>
        <dbReference type="ARBA" id="ARBA00023098"/>
    </source>
</evidence>
<evidence type="ECO:0000256" key="11">
    <source>
        <dbReference type="ARBA" id="ARBA00023160"/>
    </source>
</evidence>
<feature type="compositionally biased region" description="Polar residues" evidence="12">
    <location>
        <begin position="31"/>
        <end position="49"/>
    </location>
</feature>
<feature type="region of interest" description="Disordered" evidence="12">
    <location>
        <begin position="1"/>
        <end position="60"/>
    </location>
</feature>
<comment type="similarity">
    <text evidence="2">Belongs to the fatty acid desaturase type 2 family.</text>
</comment>
<dbReference type="InterPro" id="IPR012348">
    <property type="entry name" value="RNR-like"/>
</dbReference>
<dbReference type="PANTHER" id="PTHR31155">
    <property type="entry name" value="ACYL- ACYL-CARRIER-PROTEIN DESATURASE-RELATED"/>
    <property type="match status" value="1"/>
</dbReference>
<comment type="caution">
    <text evidence="13">The sequence shown here is derived from an EMBL/GenBank/DDBJ whole genome shotgun (WGS) entry which is preliminary data.</text>
</comment>
<keyword evidence="4" id="KW-0444">Lipid biosynthesis</keyword>
<keyword evidence="11" id="KW-0275">Fatty acid biosynthesis</keyword>
<dbReference type="InterPro" id="IPR005067">
    <property type="entry name" value="Fatty_acid_desaturase-2"/>
</dbReference>
<evidence type="ECO:0000256" key="4">
    <source>
        <dbReference type="ARBA" id="ARBA00022516"/>
    </source>
</evidence>
<accession>A0A7J7GN51</accession>
<sequence length="364" mass="41419">MASSLSSNALSTTLTTRHKLTTTTNPPPFLSKNTSKTNAAITTTPSITQPGRLKQDPPRPMARATVLKPSRLKIVIPNQWYHTCPFSKGRNSTRHVVFRPRAVLREARKLSLPQEKLEMFKSMADWATDNLLVYLKPVEKCWRVSSKPYIGTKEALPTYQTTLNNHDAIQDETGSSMTSWAVWIRGWTVEENRHGNLLNKYLYLSGRVDMRQVEKTIQYLIGSGMHGYSKNSVVHAPGTYRVRVRVPVRLHTYRVRQKPVRYVCLSWVRHGYGSDRGDFDHLQFPLLRLRTVIDFDPHPHLQPSPSSATSKQIDFDPHSPSSSTLTLGFDFDAEIRSPSSSLFCPNLIFDAKIRVINTENANKY</sequence>
<evidence type="ECO:0000256" key="6">
    <source>
        <dbReference type="ARBA" id="ARBA00022832"/>
    </source>
</evidence>
<dbReference type="SUPFAM" id="SSF47240">
    <property type="entry name" value="Ferritin-like"/>
    <property type="match status" value="1"/>
</dbReference>
<dbReference type="Gene3D" id="1.10.620.20">
    <property type="entry name" value="Ribonucleotide Reductase, subunit A"/>
    <property type="match status" value="2"/>
</dbReference>
<evidence type="ECO:0000256" key="1">
    <source>
        <dbReference type="ARBA" id="ARBA00001954"/>
    </source>
</evidence>
<protein>
    <recommendedName>
        <fullName evidence="15">Acyl-[acyl-carrier-protein] desaturase</fullName>
    </recommendedName>
</protein>
<reference evidence="13 14" key="2">
    <citation type="submission" date="2020-07" db="EMBL/GenBank/DDBJ databases">
        <title>Genome assembly of wild tea tree DASZ reveals pedigree and selection history of tea varieties.</title>
        <authorList>
            <person name="Zhang W."/>
        </authorList>
    </citation>
    <scope>NUCLEOTIDE SEQUENCE [LARGE SCALE GENOMIC DNA]</scope>
    <source>
        <strain evidence="14">cv. G240</strain>
        <tissue evidence="13">Leaf</tissue>
    </source>
</reference>
<comment type="subunit">
    <text evidence="3">Homodimer.</text>
</comment>
<feature type="compositionally biased region" description="Low complexity" evidence="12">
    <location>
        <begin position="1"/>
        <end position="15"/>
    </location>
</feature>
<dbReference type="GO" id="GO:0006633">
    <property type="term" value="P:fatty acid biosynthetic process"/>
    <property type="evidence" value="ECO:0007669"/>
    <property type="project" value="UniProtKB-KW"/>
</dbReference>
<dbReference type="Proteomes" id="UP000593564">
    <property type="component" value="Unassembled WGS sequence"/>
</dbReference>
<keyword evidence="9" id="KW-0408">Iron</keyword>
<feature type="region of interest" description="Disordered" evidence="12">
    <location>
        <begin position="300"/>
        <end position="319"/>
    </location>
</feature>
<keyword evidence="10" id="KW-0443">Lipid metabolism</keyword>
<evidence type="ECO:0000256" key="8">
    <source>
        <dbReference type="ARBA" id="ARBA00023002"/>
    </source>
</evidence>
<feature type="compositionally biased region" description="Polar residues" evidence="12">
    <location>
        <begin position="303"/>
        <end position="312"/>
    </location>
</feature>
<organism evidence="13 14">
    <name type="scientific">Camellia sinensis</name>
    <name type="common">Tea plant</name>
    <name type="synonym">Thea sinensis</name>
    <dbReference type="NCBI Taxonomy" id="4442"/>
    <lineage>
        <taxon>Eukaryota</taxon>
        <taxon>Viridiplantae</taxon>
        <taxon>Streptophyta</taxon>
        <taxon>Embryophyta</taxon>
        <taxon>Tracheophyta</taxon>
        <taxon>Spermatophyta</taxon>
        <taxon>Magnoliopsida</taxon>
        <taxon>eudicotyledons</taxon>
        <taxon>Gunneridae</taxon>
        <taxon>Pentapetalae</taxon>
        <taxon>asterids</taxon>
        <taxon>Ericales</taxon>
        <taxon>Theaceae</taxon>
        <taxon>Camellia</taxon>
    </lineage>
</organism>
<comment type="cofactor">
    <cofactor evidence="1">
        <name>Fe(2+)</name>
        <dbReference type="ChEBI" id="CHEBI:29033"/>
    </cofactor>
</comment>
<evidence type="ECO:0000313" key="14">
    <source>
        <dbReference type="Proteomes" id="UP000593564"/>
    </source>
</evidence>
<evidence type="ECO:0000256" key="2">
    <source>
        <dbReference type="ARBA" id="ARBA00008749"/>
    </source>
</evidence>
<dbReference type="GO" id="GO:0045300">
    <property type="term" value="F:stearoyl-[ACP] desaturase activity"/>
    <property type="evidence" value="ECO:0007669"/>
    <property type="project" value="InterPro"/>
</dbReference>
<keyword evidence="5" id="KW-0479">Metal-binding</keyword>
<dbReference type="Pfam" id="PF03405">
    <property type="entry name" value="FA_desaturase_2"/>
    <property type="match status" value="1"/>
</dbReference>
<gene>
    <name evidence="13" type="ORF">HYC85_019841</name>
</gene>
<evidence type="ECO:0000313" key="13">
    <source>
        <dbReference type="EMBL" id="KAF5942199.1"/>
    </source>
</evidence>
<proteinExistence type="inferred from homology"/>
<evidence type="ECO:0000256" key="7">
    <source>
        <dbReference type="ARBA" id="ARBA00022946"/>
    </source>
</evidence>
<evidence type="ECO:0000256" key="5">
    <source>
        <dbReference type="ARBA" id="ARBA00022723"/>
    </source>
</evidence>
<keyword evidence="6" id="KW-0276">Fatty acid metabolism</keyword>
<dbReference type="GO" id="GO:0046872">
    <property type="term" value="F:metal ion binding"/>
    <property type="evidence" value="ECO:0007669"/>
    <property type="project" value="UniProtKB-KW"/>
</dbReference>
<evidence type="ECO:0000256" key="12">
    <source>
        <dbReference type="SAM" id="MobiDB-lite"/>
    </source>
</evidence>
<reference evidence="14" key="1">
    <citation type="journal article" date="2020" name="Nat. Commun.">
        <title>Genome assembly of wild tea tree DASZ reveals pedigree and selection history of tea varieties.</title>
        <authorList>
            <person name="Zhang W."/>
            <person name="Zhang Y."/>
            <person name="Qiu H."/>
            <person name="Guo Y."/>
            <person name="Wan H."/>
            <person name="Zhang X."/>
            <person name="Scossa F."/>
            <person name="Alseekh S."/>
            <person name="Zhang Q."/>
            <person name="Wang P."/>
            <person name="Xu L."/>
            <person name="Schmidt M.H."/>
            <person name="Jia X."/>
            <person name="Li D."/>
            <person name="Zhu A."/>
            <person name="Guo F."/>
            <person name="Chen W."/>
            <person name="Ni D."/>
            <person name="Usadel B."/>
            <person name="Fernie A.R."/>
            <person name="Wen W."/>
        </authorList>
    </citation>
    <scope>NUCLEOTIDE SEQUENCE [LARGE SCALE GENOMIC DNA]</scope>
    <source>
        <strain evidence="14">cv. G240</strain>
    </source>
</reference>
<dbReference type="PANTHER" id="PTHR31155:SF9">
    <property type="entry name" value="STEAROYL-[ACYL-CARRIER-PROTEIN] 9-DESATURASE 7, CHLOROPLASTIC"/>
    <property type="match status" value="1"/>
</dbReference>
<name>A0A7J7GN51_CAMSI</name>
<dbReference type="AlphaFoldDB" id="A0A7J7GN51"/>
<evidence type="ECO:0008006" key="15">
    <source>
        <dbReference type="Google" id="ProtNLM"/>
    </source>
</evidence>
<keyword evidence="7" id="KW-0809">Transit peptide</keyword>
<dbReference type="GO" id="GO:0009570">
    <property type="term" value="C:chloroplast stroma"/>
    <property type="evidence" value="ECO:0007669"/>
    <property type="project" value="TreeGrafter"/>
</dbReference>
<evidence type="ECO:0000256" key="3">
    <source>
        <dbReference type="ARBA" id="ARBA00011738"/>
    </source>
</evidence>
<dbReference type="EMBL" id="JACBKZ010000009">
    <property type="protein sequence ID" value="KAF5942199.1"/>
    <property type="molecule type" value="Genomic_DNA"/>
</dbReference>
<evidence type="ECO:0000256" key="9">
    <source>
        <dbReference type="ARBA" id="ARBA00023004"/>
    </source>
</evidence>
<keyword evidence="14" id="KW-1185">Reference proteome</keyword>